<feature type="non-terminal residue" evidence="4">
    <location>
        <position position="152"/>
    </location>
</feature>
<dbReference type="AlphaFoldDB" id="A0A9P6LU70"/>
<evidence type="ECO:0000256" key="1">
    <source>
        <dbReference type="ARBA" id="ARBA00011073"/>
    </source>
</evidence>
<comment type="similarity">
    <text evidence="1">Belongs to the peptidase S8 family.</text>
</comment>
<dbReference type="InterPro" id="IPR010435">
    <property type="entry name" value="C5a/SBT2-like_Fn3"/>
</dbReference>
<gene>
    <name evidence="4" type="ORF">BGZ65_001109</name>
</gene>
<sequence>MTKATITPDHINLLDTNHLQSTVQITLQNTGNTSESYTFSHVPADALNSYPSKNVTFPLPDPIIETDYAEVVFSQSKVDLPAGQSAVVTLRFQEPKNGSAEQFPIYSGYIVATPDSQGGVAVHVPYTGLKGDISKVPIMDTSLEFPAVRRFD</sequence>
<comment type="caution">
    <text evidence="4">The sequence shown here is derived from an EMBL/GenBank/DDBJ whole genome shotgun (WGS) entry which is preliminary data.</text>
</comment>
<dbReference type="GO" id="GO:0016020">
    <property type="term" value="C:membrane"/>
    <property type="evidence" value="ECO:0007669"/>
    <property type="project" value="InterPro"/>
</dbReference>
<reference evidence="4" key="1">
    <citation type="journal article" date="2020" name="Fungal Divers.">
        <title>Resolving the Mortierellaceae phylogeny through synthesis of multi-gene phylogenetics and phylogenomics.</title>
        <authorList>
            <person name="Vandepol N."/>
            <person name="Liber J."/>
            <person name="Desiro A."/>
            <person name="Na H."/>
            <person name="Kennedy M."/>
            <person name="Barry K."/>
            <person name="Grigoriev I.V."/>
            <person name="Miller A.N."/>
            <person name="O'Donnell K."/>
            <person name="Stajich J.E."/>
            <person name="Bonito G."/>
        </authorList>
    </citation>
    <scope>NUCLEOTIDE SEQUENCE</scope>
    <source>
        <strain evidence="4">MES-2147</strain>
    </source>
</reference>
<name>A0A9P6LU70_9FUNG</name>
<protein>
    <recommendedName>
        <fullName evidence="3">C5a peptidase/Subtilisin-like protease SBT2-like Fn3-like domain-containing protein</fullName>
    </recommendedName>
</protein>
<dbReference type="GO" id="GO:0004252">
    <property type="term" value="F:serine-type endopeptidase activity"/>
    <property type="evidence" value="ECO:0007669"/>
    <property type="project" value="InterPro"/>
</dbReference>
<evidence type="ECO:0000313" key="5">
    <source>
        <dbReference type="Proteomes" id="UP000749646"/>
    </source>
</evidence>
<accession>A0A9P6LU70</accession>
<evidence type="ECO:0000313" key="4">
    <source>
        <dbReference type="EMBL" id="KAF9943317.1"/>
    </source>
</evidence>
<proteinExistence type="inferred from homology"/>
<organism evidence="4 5">
    <name type="scientific">Modicella reniformis</name>
    <dbReference type="NCBI Taxonomy" id="1440133"/>
    <lineage>
        <taxon>Eukaryota</taxon>
        <taxon>Fungi</taxon>
        <taxon>Fungi incertae sedis</taxon>
        <taxon>Mucoromycota</taxon>
        <taxon>Mortierellomycotina</taxon>
        <taxon>Mortierellomycetes</taxon>
        <taxon>Mortierellales</taxon>
        <taxon>Mortierellaceae</taxon>
        <taxon>Modicella</taxon>
    </lineage>
</organism>
<keyword evidence="2" id="KW-0732">Signal</keyword>
<dbReference type="Pfam" id="PF06280">
    <property type="entry name" value="fn3_5"/>
    <property type="match status" value="1"/>
</dbReference>
<dbReference type="Gene3D" id="2.60.40.1710">
    <property type="entry name" value="Subtilisin-like superfamily"/>
    <property type="match status" value="1"/>
</dbReference>
<keyword evidence="5" id="KW-1185">Reference proteome</keyword>
<dbReference type="EMBL" id="JAAAHW010009257">
    <property type="protein sequence ID" value="KAF9943317.1"/>
    <property type="molecule type" value="Genomic_DNA"/>
</dbReference>
<feature type="domain" description="C5a peptidase/Subtilisin-like protease SBT2-like Fn3-like" evidence="3">
    <location>
        <begin position="11"/>
        <end position="127"/>
    </location>
</feature>
<dbReference type="OrthoDB" id="10256524at2759"/>
<dbReference type="Proteomes" id="UP000749646">
    <property type="component" value="Unassembled WGS sequence"/>
</dbReference>
<evidence type="ECO:0000256" key="2">
    <source>
        <dbReference type="ARBA" id="ARBA00022729"/>
    </source>
</evidence>
<evidence type="ECO:0000259" key="3">
    <source>
        <dbReference type="Pfam" id="PF06280"/>
    </source>
</evidence>